<organism evidence="2 3">
    <name type="scientific">Paenibacillus germinis</name>
    <dbReference type="NCBI Taxonomy" id="2654979"/>
    <lineage>
        <taxon>Bacteria</taxon>
        <taxon>Bacillati</taxon>
        <taxon>Bacillota</taxon>
        <taxon>Bacilli</taxon>
        <taxon>Bacillales</taxon>
        <taxon>Paenibacillaceae</taxon>
        <taxon>Paenibacillus</taxon>
    </lineage>
</organism>
<feature type="transmembrane region" description="Helical" evidence="1">
    <location>
        <begin position="180"/>
        <end position="200"/>
    </location>
</feature>
<gene>
    <name evidence="2" type="ORF">GC102_37520</name>
</gene>
<reference evidence="2 3" key="1">
    <citation type="submission" date="2019-10" db="EMBL/GenBank/DDBJ databases">
        <title>Description of Paenibacillus choica sp. nov.</title>
        <authorList>
            <person name="Carlier A."/>
            <person name="Qi S."/>
        </authorList>
    </citation>
    <scope>NUCLEOTIDE SEQUENCE [LARGE SCALE GENOMIC DNA]</scope>
    <source>
        <strain evidence="2 3">LMG 31460</strain>
    </source>
</reference>
<accession>A0ABX1ZHH0</accession>
<dbReference type="Proteomes" id="UP000658690">
    <property type="component" value="Unassembled WGS sequence"/>
</dbReference>
<evidence type="ECO:0000313" key="2">
    <source>
        <dbReference type="EMBL" id="NOU91385.1"/>
    </source>
</evidence>
<feature type="transmembrane region" description="Helical" evidence="1">
    <location>
        <begin position="93"/>
        <end position="115"/>
    </location>
</feature>
<sequence>MNFFERFTQKSVWPAYAGFLMAYFYAVFIRFYEAAGGSISNGAQLKDPTGFYMASYNAGVVILICGFILLTLAKPWVVPSRIPGLGGKQFHRLMILIPTLICTAFLLAHGFSGIITKTLHLTGVITIAFPHLIGDIQSAVLWDLLFYEPWFAIMGILAALTASHYAHATGVSLRSFRRGMILFLTFVILLTTLFVLSISYNSANFDKGLIAQFNFFS</sequence>
<feature type="transmembrane region" description="Helical" evidence="1">
    <location>
        <begin position="150"/>
        <end position="168"/>
    </location>
</feature>
<evidence type="ECO:0000313" key="3">
    <source>
        <dbReference type="Proteomes" id="UP000658690"/>
    </source>
</evidence>
<keyword evidence="1" id="KW-0812">Transmembrane</keyword>
<comment type="caution">
    <text evidence="2">The sequence shown here is derived from an EMBL/GenBank/DDBJ whole genome shotgun (WGS) entry which is preliminary data.</text>
</comment>
<proteinExistence type="predicted"/>
<keyword evidence="1" id="KW-0472">Membrane</keyword>
<keyword evidence="3" id="KW-1185">Reference proteome</keyword>
<feature type="transmembrane region" description="Helical" evidence="1">
    <location>
        <begin position="12"/>
        <end position="32"/>
    </location>
</feature>
<feature type="transmembrane region" description="Helical" evidence="1">
    <location>
        <begin position="52"/>
        <end position="72"/>
    </location>
</feature>
<evidence type="ECO:0000256" key="1">
    <source>
        <dbReference type="SAM" id="Phobius"/>
    </source>
</evidence>
<protein>
    <submittedName>
        <fullName evidence="2">DUF3995 domain-containing protein</fullName>
    </submittedName>
</protein>
<keyword evidence="1" id="KW-1133">Transmembrane helix</keyword>
<dbReference type="EMBL" id="WHOC01000196">
    <property type="protein sequence ID" value="NOU91385.1"/>
    <property type="molecule type" value="Genomic_DNA"/>
</dbReference>
<name>A0ABX1ZHH0_9BACL</name>
<dbReference type="RefSeq" id="WP_171694084.1">
    <property type="nucleotide sequence ID" value="NZ_WHOC01000196.1"/>
</dbReference>